<dbReference type="GO" id="GO:0016627">
    <property type="term" value="F:oxidoreductase activity, acting on the CH-CH group of donors"/>
    <property type="evidence" value="ECO:0007669"/>
    <property type="project" value="TreeGrafter"/>
</dbReference>
<keyword evidence="1" id="KW-0560">Oxidoreductase</keyword>
<dbReference type="EMBL" id="LWGR01000016">
    <property type="protein sequence ID" value="KZM70136.1"/>
    <property type="molecule type" value="Genomic_DNA"/>
</dbReference>
<evidence type="ECO:0000313" key="4">
    <source>
        <dbReference type="Proteomes" id="UP000076512"/>
    </source>
</evidence>
<dbReference type="InterPro" id="IPR019920">
    <property type="entry name" value="F420-binding_dom_put"/>
</dbReference>
<keyword evidence="4" id="KW-1185">Reference proteome</keyword>
<protein>
    <submittedName>
        <fullName evidence="3">Pyridoxamine 5'-phosphate oxidase</fullName>
    </submittedName>
</protein>
<dbReference type="NCBIfam" id="TIGR03618">
    <property type="entry name" value="Rv1155_F420"/>
    <property type="match status" value="1"/>
</dbReference>
<dbReference type="InterPro" id="IPR012349">
    <property type="entry name" value="Split_barrel_FMN-bd"/>
</dbReference>
<dbReference type="PANTHER" id="PTHR35176:SF2">
    <property type="entry name" value="F420H(2)-DEPENDENT REDUCTASE RV1155"/>
    <property type="match status" value="1"/>
</dbReference>
<dbReference type="Proteomes" id="UP000076512">
    <property type="component" value="Unassembled WGS sequence"/>
</dbReference>
<dbReference type="InterPro" id="IPR011576">
    <property type="entry name" value="Pyridox_Oxase_N"/>
</dbReference>
<comment type="caution">
    <text evidence="3">The sequence shown here is derived from an EMBL/GenBank/DDBJ whole genome shotgun (WGS) entry which is preliminary data.</text>
</comment>
<evidence type="ECO:0000313" key="3">
    <source>
        <dbReference type="EMBL" id="KZM70136.1"/>
    </source>
</evidence>
<dbReference type="RefSeq" id="WP_067578434.1">
    <property type="nucleotide sequence ID" value="NZ_JABMCZ010000003.1"/>
</dbReference>
<dbReference type="SUPFAM" id="SSF50475">
    <property type="entry name" value="FMN-binding split barrel"/>
    <property type="match status" value="1"/>
</dbReference>
<evidence type="ECO:0000259" key="2">
    <source>
        <dbReference type="Pfam" id="PF01243"/>
    </source>
</evidence>
<dbReference type="Gene3D" id="2.30.110.10">
    <property type="entry name" value="Electron Transport, Fmn-binding Protein, Chain A"/>
    <property type="match status" value="1"/>
</dbReference>
<proteinExistence type="predicted"/>
<sequence>MELDVALNFARSHPRSVLTTIRKNGRPQLSNVTHWVADDGVIRISITADRAKYFNLRREPWAALHITRDDFYAYAVLEGEAELSPIAADPDDATVEELIAYYRAISGEHPDWADYRAAMVRDRRVLARIRPNHAYGMLN</sequence>
<reference evidence="3 4" key="1">
    <citation type="submission" date="2016-04" db="EMBL/GenBank/DDBJ databases">
        <authorList>
            <person name="Evans L.H."/>
            <person name="Alamgir A."/>
            <person name="Owens N."/>
            <person name="Weber N.D."/>
            <person name="Virtaneva K."/>
            <person name="Barbian K."/>
            <person name="Babar A."/>
            <person name="Rosenke K."/>
        </authorList>
    </citation>
    <scope>NUCLEOTIDE SEQUENCE [LARGE SCALE GENOMIC DNA]</scope>
    <source>
        <strain evidence="3 4">IFM 0406</strain>
    </source>
</reference>
<dbReference type="OrthoDB" id="1094370at2"/>
<dbReference type="GO" id="GO:0070967">
    <property type="term" value="F:coenzyme F420 binding"/>
    <property type="evidence" value="ECO:0007669"/>
    <property type="project" value="TreeGrafter"/>
</dbReference>
<evidence type="ECO:0000256" key="1">
    <source>
        <dbReference type="ARBA" id="ARBA00023002"/>
    </source>
</evidence>
<feature type="domain" description="Pyridoxamine 5'-phosphate oxidase N-terminal" evidence="2">
    <location>
        <begin position="9"/>
        <end position="133"/>
    </location>
</feature>
<organism evidence="3 4">
    <name type="scientific">Nocardia terpenica</name>
    <dbReference type="NCBI Taxonomy" id="455432"/>
    <lineage>
        <taxon>Bacteria</taxon>
        <taxon>Bacillati</taxon>
        <taxon>Actinomycetota</taxon>
        <taxon>Actinomycetes</taxon>
        <taxon>Mycobacteriales</taxon>
        <taxon>Nocardiaceae</taxon>
        <taxon>Nocardia</taxon>
    </lineage>
</organism>
<name>A0A164J821_9NOCA</name>
<dbReference type="AlphaFoldDB" id="A0A164J821"/>
<dbReference type="InterPro" id="IPR052019">
    <property type="entry name" value="F420H2_bilvrd_red/Heme_oxyg"/>
</dbReference>
<dbReference type="PANTHER" id="PTHR35176">
    <property type="entry name" value="HEME OXYGENASE HI_0854-RELATED"/>
    <property type="match status" value="1"/>
</dbReference>
<dbReference type="Pfam" id="PF01243">
    <property type="entry name" value="PNPOx_N"/>
    <property type="match status" value="1"/>
</dbReference>
<accession>A0A164J821</accession>
<dbReference type="GO" id="GO:0005829">
    <property type="term" value="C:cytosol"/>
    <property type="evidence" value="ECO:0007669"/>
    <property type="project" value="TreeGrafter"/>
</dbReference>
<gene>
    <name evidence="3" type="ORF">AWN90_06105</name>
</gene>
<dbReference type="STRING" id="455432.AWN90_06105"/>